<feature type="compositionally biased region" description="Low complexity" evidence="1">
    <location>
        <begin position="233"/>
        <end position="251"/>
    </location>
</feature>
<comment type="caution">
    <text evidence="2">The sequence shown here is derived from an EMBL/GenBank/DDBJ whole genome shotgun (WGS) entry which is preliminary data.</text>
</comment>
<gene>
    <name evidence="2" type="ORF">Rhopal_000640-T1</name>
</gene>
<dbReference type="AlphaFoldDB" id="A0AAV5GD63"/>
<dbReference type="EMBL" id="BQKY01000002">
    <property type="protein sequence ID" value="GJN87685.1"/>
    <property type="molecule type" value="Genomic_DNA"/>
</dbReference>
<dbReference type="PANTHER" id="PTHR12277">
    <property type="entry name" value="ALPHA/BETA HYDROLASE DOMAIN-CONTAINING PROTEIN"/>
    <property type="match status" value="1"/>
</dbReference>
<accession>A0AAV5GD63</accession>
<reference evidence="2 3" key="1">
    <citation type="submission" date="2021-12" db="EMBL/GenBank/DDBJ databases">
        <title>High titer production of polyol ester of fatty acids by Rhodotorula paludigena BS15 towards product separation-free biomass refinery.</title>
        <authorList>
            <person name="Mano J."/>
            <person name="Ono H."/>
            <person name="Tanaka T."/>
            <person name="Naito K."/>
            <person name="Sushida H."/>
            <person name="Ike M."/>
            <person name="Tokuyasu K."/>
            <person name="Kitaoka M."/>
        </authorList>
    </citation>
    <scope>NUCLEOTIDE SEQUENCE [LARGE SCALE GENOMIC DNA]</scope>
    <source>
        <strain evidence="2 3">BS15</strain>
    </source>
</reference>
<dbReference type="Proteomes" id="UP001342314">
    <property type="component" value="Unassembled WGS sequence"/>
</dbReference>
<sequence>MLVLFQRRIIYLPSVPPGTRDESLRKGERTTERDSSFAGMRWTEVPLTSSEPSAWLRRPVKLRGIELSWRRAGAEADPAATVQPTPADVVILYLQGNAGTPLLRTPLFRALLREPPSPRSSSDSPPEPRVSLFAIAPRSFWLSTRATPTERGILADYRAALAHAYARHGPEARYVLYGHSLGGAAAVLLLEQLRHGPFAHSEEARAGKSASESRQATALSNSPTAPSGYDVRSPASAPSSLASPLSASSSADATPRLSGIIVENPLPSIPYMVRALYPQRWLPYHYLGPFAFDKWDAVGRLARARTGGERRGLRSLWIRSGRDEIIPQGAEDGVREMYAAWVRASEAGGAASGRDEEPTSRWVDVPGALHDTAYMKRRWRDEIRAFLRQVAQEK</sequence>
<proteinExistence type="predicted"/>
<dbReference type="InterPro" id="IPR029058">
    <property type="entry name" value="AB_hydrolase_fold"/>
</dbReference>
<dbReference type="Gene3D" id="3.40.50.1820">
    <property type="entry name" value="alpha/beta hydrolase"/>
    <property type="match status" value="1"/>
</dbReference>
<dbReference type="GO" id="GO:0008474">
    <property type="term" value="F:palmitoyl-(protein) hydrolase activity"/>
    <property type="evidence" value="ECO:0007669"/>
    <property type="project" value="TreeGrafter"/>
</dbReference>
<dbReference type="SUPFAM" id="SSF53474">
    <property type="entry name" value="alpha/beta-Hydrolases"/>
    <property type="match status" value="1"/>
</dbReference>
<dbReference type="PANTHER" id="PTHR12277:SF64">
    <property type="entry name" value="SUPERFAMILY HYDROLASE, PUTATIVE (AFU_ORTHOLOGUE AFUA_3G01760)-RELATED"/>
    <property type="match status" value="1"/>
</dbReference>
<organism evidence="2 3">
    <name type="scientific">Rhodotorula paludigena</name>
    <dbReference type="NCBI Taxonomy" id="86838"/>
    <lineage>
        <taxon>Eukaryota</taxon>
        <taxon>Fungi</taxon>
        <taxon>Dikarya</taxon>
        <taxon>Basidiomycota</taxon>
        <taxon>Pucciniomycotina</taxon>
        <taxon>Microbotryomycetes</taxon>
        <taxon>Sporidiobolales</taxon>
        <taxon>Sporidiobolaceae</taxon>
        <taxon>Rhodotorula</taxon>
    </lineage>
</organism>
<name>A0AAV5GD63_9BASI</name>
<evidence type="ECO:0000313" key="3">
    <source>
        <dbReference type="Proteomes" id="UP001342314"/>
    </source>
</evidence>
<feature type="compositionally biased region" description="Polar residues" evidence="1">
    <location>
        <begin position="210"/>
        <end position="225"/>
    </location>
</feature>
<dbReference type="GO" id="GO:0016020">
    <property type="term" value="C:membrane"/>
    <property type="evidence" value="ECO:0007669"/>
    <property type="project" value="TreeGrafter"/>
</dbReference>
<protein>
    <recommendedName>
        <fullName evidence="4">Alpha/beta-hydrolase</fullName>
    </recommendedName>
</protein>
<evidence type="ECO:0008006" key="4">
    <source>
        <dbReference type="Google" id="ProtNLM"/>
    </source>
</evidence>
<evidence type="ECO:0000313" key="2">
    <source>
        <dbReference type="EMBL" id="GJN87685.1"/>
    </source>
</evidence>
<feature type="region of interest" description="Disordered" evidence="1">
    <location>
        <begin position="201"/>
        <end position="252"/>
    </location>
</feature>
<evidence type="ECO:0000256" key="1">
    <source>
        <dbReference type="SAM" id="MobiDB-lite"/>
    </source>
</evidence>
<keyword evidence="3" id="KW-1185">Reference proteome</keyword>